<dbReference type="AlphaFoldDB" id="A0A1T5ATJ2"/>
<evidence type="ECO:0000313" key="8">
    <source>
        <dbReference type="EMBL" id="SKB38235.1"/>
    </source>
</evidence>
<dbReference type="CDD" id="cd17535">
    <property type="entry name" value="REC_NarL-like"/>
    <property type="match status" value="1"/>
</dbReference>
<keyword evidence="2" id="KW-0805">Transcription regulation</keyword>
<organism evidence="8 9">
    <name type="scientific">Alkalitalea saponilacus</name>
    <dbReference type="NCBI Taxonomy" id="889453"/>
    <lineage>
        <taxon>Bacteria</taxon>
        <taxon>Pseudomonadati</taxon>
        <taxon>Bacteroidota</taxon>
        <taxon>Bacteroidia</taxon>
        <taxon>Marinilabiliales</taxon>
        <taxon>Marinilabiliaceae</taxon>
        <taxon>Alkalitalea</taxon>
    </lineage>
</organism>
<evidence type="ECO:0000256" key="1">
    <source>
        <dbReference type="ARBA" id="ARBA00022553"/>
    </source>
</evidence>
<dbReference type="InterPro" id="IPR011006">
    <property type="entry name" value="CheY-like_superfamily"/>
</dbReference>
<feature type="domain" description="HTH luxR-type" evidence="6">
    <location>
        <begin position="144"/>
        <end position="209"/>
    </location>
</feature>
<name>A0A1T5ATJ2_9BACT</name>
<keyword evidence="1 5" id="KW-0597">Phosphoprotein</keyword>
<dbReference type="CDD" id="cd06170">
    <property type="entry name" value="LuxR_C_like"/>
    <property type="match status" value="1"/>
</dbReference>
<keyword evidence="9" id="KW-1185">Reference proteome</keyword>
<dbReference type="PANTHER" id="PTHR43214:SF41">
    <property type="entry name" value="NITRATE_NITRITE RESPONSE REGULATOR PROTEIN NARP"/>
    <property type="match status" value="1"/>
</dbReference>
<dbReference type="InterPro" id="IPR058245">
    <property type="entry name" value="NreC/VraR/RcsB-like_REC"/>
</dbReference>
<dbReference type="Pfam" id="PF00072">
    <property type="entry name" value="Response_reg"/>
    <property type="match status" value="1"/>
</dbReference>
<dbReference type="GO" id="GO:0000160">
    <property type="term" value="P:phosphorelay signal transduction system"/>
    <property type="evidence" value="ECO:0007669"/>
    <property type="project" value="InterPro"/>
</dbReference>
<dbReference type="InterPro" id="IPR016032">
    <property type="entry name" value="Sig_transdc_resp-reg_C-effctor"/>
</dbReference>
<dbReference type="SMART" id="SM00448">
    <property type="entry name" value="REC"/>
    <property type="match status" value="1"/>
</dbReference>
<dbReference type="KEGG" id="asx:CDL62_05325"/>
<dbReference type="SUPFAM" id="SSF52172">
    <property type="entry name" value="CheY-like"/>
    <property type="match status" value="1"/>
</dbReference>
<gene>
    <name evidence="8" type="ORF">SAMN03080601_00375</name>
</gene>
<evidence type="ECO:0000313" key="9">
    <source>
        <dbReference type="Proteomes" id="UP000191055"/>
    </source>
</evidence>
<evidence type="ECO:0000256" key="4">
    <source>
        <dbReference type="ARBA" id="ARBA00023163"/>
    </source>
</evidence>
<accession>A0A1T5ATJ2</accession>
<sequence length="212" mass="23915">MRRIIIADDHAVVRTGLQLILNETDDLSLCAEATNGEELIKLIINDKFDLLILDASMPGKDGLDLLIDVKKINPELPVIIFTMNNDSHYAVRMIRAGASAYINKETDTDLILNAIRKVLQGKHYFLPEQSDLLEDILNLPQSLYQLPHEQLSDREFQIMFLLSSGLKNGEIAAKLKISKNTVANHRTSILKKMNLENNAELTRYAIQHGIIN</sequence>
<dbReference type="InterPro" id="IPR001789">
    <property type="entry name" value="Sig_transdc_resp-reg_receiver"/>
</dbReference>
<dbReference type="InterPro" id="IPR000792">
    <property type="entry name" value="Tscrpt_reg_LuxR_C"/>
</dbReference>
<keyword evidence="4" id="KW-0804">Transcription</keyword>
<reference evidence="8 9" key="1">
    <citation type="submission" date="2017-02" db="EMBL/GenBank/DDBJ databases">
        <authorList>
            <person name="Peterson S.W."/>
        </authorList>
    </citation>
    <scope>NUCLEOTIDE SEQUENCE [LARGE SCALE GENOMIC DNA]</scope>
    <source>
        <strain evidence="8 9">DSM 24412</strain>
    </source>
</reference>
<evidence type="ECO:0000259" key="7">
    <source>
        <dbReference type="PROSITE" id="PS50110"/>
    </source>
</evidence>
<dbReference type="GO" id="GO:0006355">
    <property type="term" value="P:regulation of DNA-templated transcription"/>
    <property type="evidence" value="ECO:0007669"/>
    <property type="project" value="InterPro"/>
</dbReference>
<evidence type="ECO:0000256" key="2">
    <source>
        <dbReference type="ARBA" id="ARBA00023015"/>
    </source>
</evidence>
<evidence type="ECO:0000256" key="3">
    <source>
        <dbReference type="ARBA" id="ARBA00023125"/>
    </source>
</evidence>
<dbReference type="PROSITE" id="PS00622">
    <property type="entry name" value="HTH_LUXR_1"/>
    <property type="match status" value="1"/>
</dbReference>
<dbReference type="RefSeq" id="WP_079556146.1">
    <property type="nucleotide sequence ID" value="NZ_CP021904.1"/>
</dbReference>
<dbReference type="Proteomes" id="UP000191055">
    <property type="component" value="Unassembled WGS sequence"/>
</dbReference>
<dbReference type="Gene3D" id="3.40.50.2300">
    <property type="match status" value="1"/>
</dbReference>
<dbReference type="PRINTS" id="PR00038">
    <property type="entry name" value="HTHLUXR"/>
</dbReference>
<dbReference type="InterPro" id="IPR039420">
    <property type="entry name" value="WalR-like"/>
</dbReference>
<keyword evidence="3 8" id="KW-0238">DNA-binding</keyword>
<dbReference type="Pfam" id="PF00196">
    <property type="entry name" value="GerE"/>
    <property type="match status" value="1"/>
</dbReference>
<dbReference type="STRING" id="889453.SAMN03080601_00375"/>
<evidence type="ECO:0000259" key="6">
    <source>
        <dbReference type="PROSITE" id="PS50043"/>
    </source>
</evidence>
<dbReference type="SUPFAM" id="SSF46894">
    <property type="entry name" value="C-terminal effector domain of the bipartite response regulators"/>
    <property type="match status" value="1"/>
</dbReference>
<dbReference type="GO" id="GO:0003677">
    <property type="term" value="F:DNA binding"/>
    <property type="evidence" value="ECO:0007669"/>
    <property type="project" value="UniProtKB-KW"/>
</dbReference>
<evidence type="ECO:0000256" key="5">
    <source>
        <dbReference type="PROSITE-ProRule" id="PRU00169"/>
    </source>
</evidence>
<dbReference type="EMBL" id="FUYV01000001">
    <property type="protein sequence ID" value="SKB38235.1"/>
    <property type="molecule type" value="Genomic_DNA"/>
</dbReference>
<dbReference type="PROSITE" id="PS50110">
    <property type="entry name" value="RESPONSE_REGULATORY"/>
    <property type="match status" value="1"/>
</dbReference>
<protein>
    <submittedName>
        <fullName evidence="8">DNA-binding response regulator, NarL/FixJ family, contains REC and HTH domains</fullName>
    </submittedName>
</protein>
<dbReference type="PANTHER" id="PTHR43214">
    <property type="entry name" value="TWO-COMPONENT RESPONSE REGULATOR"/>
    <property type="match status" value="1"/>
</dbReference>
<dbReference type="PROSITE" id="PS50043">
    <property type="entry name" value="HTH_LUXR_2"/>
    <property type="match status" value="1"/>
</dbReference>
<proteinExistence type="predicted"/>
<dbReference type="OrthoDB" id="9797341at2"/>
<feature type="modified residue" description="4-aspartylphosphate" evidence="5">
    <location>
        <position position="54"/>
    </location>
</feature>
<feature type="domain" description="Response regulatory" evidence="7">
    <location>
        <begin position="3"/>
        <end position="119"/>
    </location>
</feature>
<dbReference type="SMART" id="SM00421">
    <property type="entry name" value="HTH_LUXR"/>
    <property type="match status" value="1"/>
</dbReference>